<reference evidence="1" key="2">
    <citation type="journal article" date="2022" name="New Phytol.">
        <title>Evolutionary transition to the ectomycorrhizal habit in the genomes of a hyperdiverse lineage of mushroom-forming fungi.</title>
        <authorList>
            <person name="Looney B."/>
            <person name="Miyauchi S."/>
            <person name="Morin E."/>
            <person name="Drula E."/>
            <person name="Courty P.E."/>
            <person name="Kohler A."/>
            <person name="Kuo A."/>
            <person name="LaButti K."/>
            <person name="Pangilinan J."/>
            <person name="Lipzen A."/>
            <person name="Riley R."/>
            <person name="Andreopoulos W."/>
            <person name="He G."/>
            <person name="Johnson J."/>
            <person name="Nolan M."/>
            <person name="Tritt A."/>
            <person name="Barry K.W."/>
            <person name="Grigoriev I.V."/>
            <person name="Nagy L.G."/>
            <person name="Hibbett D."/>
            <person name="Henrissat B."/>
            <person name="Matheny P.B."/>
            <person name="Labbe J."/>
            <person name="Martin F.M."/>
        </authorList>
    </citation>
    <scope>NUCLEOTIDE SEQUENCE</scope>
    <source>
        <strain evidence="1">HHB10654</strain>
    </source>
</reference>
<sequence>MPMSKPSSNTSKDCTIRAYGIRQNGISQCSSIKVTHQNIDNGISFPRVDLWFKKDVRAFTASCVVVQRNARSHEFVVYFTRNPRKYRPSRAILREMPQTYWHGEFLVFRRSVRSGKLANVRARDGRFIWPAVKGFIREQLTPVSQ</sequence>
<protein>
    <submittedName>
        <fullName evidence="1">Uncharacterized protein</fullName>
    </submittedName>
</protein>
<proteinExistence type="predicted"/>
<dbReference type="Proteomes" id="UP000814140">
    <property type="component" value="Unassembled WGS sequence"/>
</dbReference>
<reference evidence="1" key="1">
    <citation type="submission" date="2021-03" db="EMBL/GenBank/DDBJ databases">
        <authorList>
            <consortium name="DOE Joint Genome Institute"/>
            <person name="Ahrendt S."/>
            <person name="Looney B.P."/>
            <person name="Miyauchi S."/>
            <person name="Morin E."/>
            <person name="Drula E."/>
            <person name="Courty P.E."/>
            <person name="Chicoki N."/>
            <person name="Fauchery L."/>
            <person name="Kohler A."/>
            <person name="Kuo A."/>
            <person name="Labutti K."/>
            <person name="Pangilinan J."/>
            <person name="Lipzen A."/>
            <person name="Riley R."/>
            <person name="Andreopoulos W."/>
            <person name="He G."/>
            <person name="Johnson J."/>
            <person name="Barry K.W."/>
            <person name="Grigoriev I.V."/>
            <person name="Nagy L."/>
            <person name="Hibbett D."/>
            <person name="Henrissat B."/>
            <person name="Matheny P.B."/>
            <person name="Labbe J."/>
            <person name="Martin F."/>
        </authorList>
    </citation>
    <scope>NUCLEOTIDE SEQUENCE</scope>
    <source>
        <strain evidence="1">HHB10654</strain>
    </source>
</reference>
<organism evidence="1 2">
    <name type="scientific">Artomyces pyxidatus</name>
    <dbReference type="NCBI Taxonomy" id="48021"/>
    <lineage>
        <taxon>Eukaryota</taxon>
        <taxon>Fungi</taxon>
        <taxon>Dikarya</taxon>
        <taxon>Basidiomycota</taxon>
        <taxon>Agaricomycotina</taxon>
        <taxon>Agaricomycetes</taxon>
        <taxon>Russulales</taxon>
        <taxon>Auriscalpiaceae</taxon>
        <taxon>Artomyces</taxon>
    </lineage>
</organism>
<comment type="caution">
    <text evidence="1">The sequence shown here is derived from an EMBL/GenBank/DDBJ whole genome shotgun (WGS) entry which is preliminary data.</text>
</comment>
<dbReference type="EMBL" id="MU277334">
    <property type="protein sequence ID" value="KAI0054876.1"/>
    <property type="molecule type" value="Genomic_DNA"/>
</dbReference>
<evidence type="ECO:0000313" key="1">
    <source>
        <dbReference type="EMBL" id="KAI0054876.1"/>
    </source>
</evidence>
<evidence type="ECO:0000313" key="2">
    <source>
        <dbReference type="Proteomes" id="UP000814140"/>
    </source>
</evidence>
<accession>A0ACB8SGP5</accession>
<gene>
    <name evidence="1" type="ORF">BV25DRAFT_1843346</name>
</gene>
<name>A0ACB8SGP5_9AGAM</name>
<keyword evidence="2" id="KW-1185">Reference proteome</keyword>